<feature type="domain" description="GIY-YIG" evidence="2">
    <location>
        <begin position="2"/>
        <end position="77"/>
    </location>
</feature>
<dbReference type="EC" id="2.3.1.-" evidence="4"/>
<evidence type="ECO:0000259" key="3">
    <source>
        <dbReference type="PROSITE" id="PS51186"/>
    </source>
</evidence>
<organism evidence="4 5">
    <name type="scientific">Candidatus Allofournierella pullicola</name>
    <dbReference type="NCBI Taxonomy" id="2838596"/>
    <lineage>
        <taxon>Bacteria</taxon>
        <taxon>Bacillati</taxon>
        <taxon>Bacillota</taxon>
        <taxon>Clostridia</taxon>
        <taxon>Eubacteriales</taxon>
        <taxon>Oscillospiraceae</taxon>
        <taxon>Allofournierella</taxon>
    </lineage>
</organism>
<dbReference type="PROSITE" id="PS50164">
    <property type="entry name" value="GIY_YIG"/>
    <property type="match status" value="1"/>
</dbReference>
<dbReference type="InterPro" id="IPR050190">
    <property type="entry name" value="UPF0213_domain"/>
</dbReference>
<evidence type="ECO:0000259" key="2">
    <source>
        <dbReference type="PROSITE" id="PS50164"/>
    </source>
</evidence>
<dbReference type="PANTHER" id="PTHR34477">
    <property type="entry name" value="UPF0213 PROTEIN YHBQ"/>
    <property type="match status" value="1"/>
</dbReference>
<accession>A0A9D1V2P3</accession>
<reference evidence="4" key="2">
    <citation type="submission" date="2021-04" db="EMBL/GenBank/DDBJ databases">
        <authorList>
            <person name="Gilroy R."/>
        </authorList>
    </citation>
    <scope>NUCLEOTIDE SEQUENCE</scope>
    <source>
        <strain evidence="4">2239</strain>
    </source>
</reference>
<dbReference type="AlphaFoldDB" id="A0A9D1V2P3"/>
<dbReference type="Gene3D" id="3.40.1440.10">
    <property type="entry name" value="GIY-YIG endonuclease"/>
    <property type="match status" value="1"/>
</dbReference>
<evidence type="ECO:0000256" key="1">
    <source>
        <dbReference type="ARBA" id="ARBA00007435"/>
    </source>
</evidence>
<dbReference type="InterPro" id="IPR000182">
    <property type="entry name" value="GNAT_dom"/>
</dbReference>
<gene>
    <name evidence="4" type="ORF">H9865_02735</name>
</gene>
<dbReference type="SUPFAM" id="SSF55729">
    <property type="entry name" value="Acyl-CoA N-acyltransferases (Nat)"/>
    <property type="match status" value="1"/>
</dbReference>
<name>A0A9D1V2P3_9FIRM</name>
<keyword evidence="4" id="KW-0808">Transferase</keyword>
<dbReference type="PROSITE" id="PS51186">
    <property type="entry name" value="GNAT"/>
    <property type="match status" value="1"/>
</dbReference>
<dbReference type="InterPro" id="IPR016181">
    <property type="entry name" value="Acyl_CoA_acyltransferase"/>
</dbReference>
<dbReference type="InterPro" id="IPR000305">
    <property type="entry name" value="GIY-YIG_endonuc"/>
</dbReference>
<dbReference type="CDD" id="cd04301">
    <property type="entry name" value="NAT_SF"/>
    <property type="match status" value="1"/>
</dbReference>
<dbReference type="EMBL" id="DXFW01000008">
    <property type="protein sequence ID" value="HIX05016.1"/>
    <property type="molecule type" value="Genomic_DNA"/>
</dbReference>
<proteinExistence type="inferred from homology"/>
<dbReference type="Pfam" id="PF01541">
    <property type="entry name" value="GIY-YIG"/>
    <property type="match status" value="1"/>
</dbReference>
<dbReference type="Gene3D" id="3.40.630.30">
    <property type="match status" value="1"/>
</dbReference>
<comment type="caution">
    <text evidence="4">The sequence shown here is derived from an EMBL/GenBank/DDBJ whole genome shotgun (WGS) entry which is preliminary data.</text>
</comment>
<dbReference type="GO" id="GO:0016747">
    <property type="term" value="F:acyltransferase activity, transferring groups other than amino-acyl groups"/>
    <property type="evidence" value="ECO:0007669"/>
    <property type="project" value="InterPro"/>
</dbReference>
<reference evidence="4" key="1">
    <citation type="journal article" date="2021" name="PeerJ">
        <title>Extensive microbial diversity within the chicken gut microbiome revealed by metagenomics and culture.</title>
        <authorList>
            <person name="Gilroy R."/>
            <person name="Ravi A."/>
            <person name="Getino M."/>
            <person name="Pursley I."/>
            <person name="Horton D.L."/>
            <person name="Alikhan N.F."/>
            <person name="Baker D."/>
            <person name="Gharbi K."/>
            <person name="Hall N."/>
            <person name="Watson M."/>
            <person name="Adriaenssens E.M."/>
            <person name="Foster-Nyarko E."/>
            <person name="Jarju S."/>
            <person name="Secka A."/>
            <person name="Antonio M."/>
            <person name="Oren A."/>
            <person name="Chaudhuri R.R."/>
            <person name="La Ragione R."/>
            <person name="Hildebrand F."/>
            <person name="Pallen M.J."/>
        </authorList>
    </citation>
    <scope>NUCLEOTIDE SEQUENCE</scope>
    <source>
        <strain evidence="4">2239</strain>
    </source>
</reference>
<dbReference type="Pfam" id="PF00583">
    <property type="entry name" value="Acetyltransf_1"/>
    <property type="match status" value="1"/>
</dbReference>
<evidence type="ECO:0000313" key="5">
    <source>
        <dbReference type="Proteomes" id="UP000824193"/>
    </source>
</evidence>
<sequence>MPVCYVYMVRCEGGALYTGWTNDLLRRLAAHQSGKGAKYTRAFGAASLAWAEAVPDKSAALRREAALKKLPKAEKEALAAAFDPARFVLLRPAKPADAAKVLEVFGWYVKNSTASFLYEVPSEAEHRRSIAATRRVLPYILAENALGQPLGYACAHPWRYGRDAYAWDTETTIYLAPAARRLGLGTMLYNGLLAALAEQGYRNAYAVLADPNPESEAFHTAFGFVCEGRQARTGYKNGWQGVSYWLLDLADPAADSGEPPAAPSPLPAGRLEDILAAARLGAGWRAIAGR</sequence>
<feature type="domain" description="N-acetyltransferase" evidence="3">
    <location>
        <begin position="88"/>
        <end position="251"/>
    </location>
</feature>
<protein>
    <submittedName>
        <fullName evidence="4">GNAT family N-acetyltransferase</fullName>
        <ecNumber evidence="4">2.3.1.-</ecNumber>
    </submittedName>
</protein>
<dbReference type="InterPro" id="IPR035901">
    <property type="entry name" value="GIY-YIG_endonuc_sf"/>
</dbReference>
<evidence type="ECO:0000313" key="4">
    <source>
        <dbReference type="EMBL" id="HIX05016.1"/>
    </source>
</evidence>
<dbReference type="CDD" id="cd10456">
    <property type="entry name" value="GIY-YIG_UPF0213"/>
    <property type="match status" value="1"/>
</dbReference>
<dbReference type="PANTHER" id="PTHR34477:SF1">
    <property type="entry name" value="UPF0213 PROTEIN YHBQ"/>
    <property type="match status" value="1"/>
</dbReference>
<keyword evidence="4" id="KW-0012">Acyltransferase</keyword>
<dbReference type="SUPFAM" id="SSF82771">
    <property type="entry name" value="GIY-YIG endonuclease"/>
    <property type="match status" value="1"/>
</dbReference>
<comment type="similarity">
    <text evidence="1">Belongs to the UPF0213 family.</text>
</comment>
<dbReference type="Proteomes" id="UP000824193">
    <property type="component" value="Unassembled WGS sequence"/>
</dbReference>